<comment type="caution">
    <text evidence="1">The sequence shown here is derived from an EMBL/GenBank/DDBJ whole genome shotgun (WGS) entry which is preliminary data.</text>
</comment>
<proteinExistence type="predicted"/>
<gene>
    <name evidence="1" type="ORF">RRG08_024470</name>
</gene>
<name>A0AAE1D2T7_9GAST</name>
<dbReference type="Proteomes" id="UP001283361">
    <property type="component" value="Unassembled WGS sequence"/>
</dbReference>
<protein>
    <submittedName>
        <fullName evidence="1">Uncharacterized protein</fullName>
    </submittedName>
</protein>
<evidence type="ECO:0000313" key="1">
    <source>
        <dbReference type="EMBL" id="KAK3753196.1"/>
    </source>
</evidence>
<evidence type="ECO:0000313" key="2">
    <source>
        <dbReference type="Proteomes" id="UP001283361"/>
    </source>
</evidence>
<dbReference type="EMBL" id="JAWDGP010005718">
    <property type="protein sequence ID" value="KAK3753196.1"/>
    <property type="molecule type" value="Genomic_DNA"/>
</dbReference>
<reference evidence="1" key="1">
    <citation type="journal article" date="2023" name="G3 (Bethesda)">
        <title>A reference genome for the long-term kleptoplast-retaining sea slug Elysia crispata morphotype clarki.</title>
        <authorList>
            <person name="Eastman K.E."/>
            <person name="Pendleton A.L."/>
            <person name="Shaikh M.A."/>
            <person name="Suttiyut T."/>
            <person name="Ogas R."/>
            <person name="Tomko P."/>
            <person name="Gavelis G."/>
            <person name="Widhalm J.R."/>
            <person name="Wisecaver J.H."/>
        </authorList>
    </citation>
    <scope>NUCLEOTIDE SEQUENCE</scope>
    <source>
        <strain evidence="1">ECLA1</strain>
    </source>
</reference>
<sequence length="147" mass="16531">MFLSPKDDDKWGSAVNRSQRYQTDIGLSLLLAHMCIYQLVYFYCCRETFRFLLESCEGIVSTELHVSPSVLLSVTQLSIWNALDQSMASRSHHSEVPLVSLKAKLLHISLECLSSPPPCHQVVQLCIAGLASLKDRTIGSWCGMRWS</sequence>
<organism evidence="1 2">
    <name type="scientific">Elysia crispata</name>
    <name type="common">lettuce slug</name>
    <dbReference type="NCBI Taxonomy" id="231223"/>
    <lineage>
        <taxon>Eukaryota</taxon>
        <taxon>Metazoa</taxon>
        <taxon>Spiralia</taxon>
        <taxon>Lophotrochozoa</taxon>
        <taxon>Mollusca</taxon>
        <taxon>Gastropoda</taxon>
        <taxon>Heterobranchia</taxon>
        <taxon>Euthyneura</taxon>
        <taxon>Panpulmonata</taxon>
        <taxon>Sacoglossa</taxon>
        <taxon>Placobranchoidea</taxon>
        <taxon>Plakobranchidae</taxon>
        <taxon>Elysia</taxon>
    </lineage>
</organism>
<accession>A0AAE1D2T7</accession>
<dbReference type="AlphaFoldDB" id="A0AAE1D2T7"/>
<keyword evidence="2" id="KW-1185">Reference proteome</keyword>